<evidence type="ECO:0000313" key="1">
    <source>
        <dbReference type="Proteomes" id="UP000887580"/>
    </source>
</evidence>
<evidence type="ECO:0000313" key="2">
    <source>
        <dbReference type="WBParaSite" id="PS1159_v2.g4805.t1"/>
    </source>
</evidence>
<reference evidence="2" key="1">
    <citation type="submission" date="2022-11" db="UniProtKB">
        <authorList>
            <consortium name="WormBaseParasite"/>
        </authorList>
    </citation>
    <scope>IDENTIFICATION</scope>
</reference>
<dbReference type="Proteomes" id="UP000887580">
    <property type="component" value="Unplaced"/>
</dbReference>
<name>A0AC35GGI5_9BILA</name>
<sequence>MAFRGIPKEQIEEKNQEPEKQMLKDMKELVKECQSMDIQDPKNGSTYLHIAASNG</sequence>
<organism evidence="1 2">
    <name type="scientific">Panagrolaimus sp. PS1159</name>
    <dbReference type="NCBI Taxonomy" id="55785"/>
    <lineage>
        <taxon>Eukaryota</taxon>
        <taxon>Metazoa</taxon>
        <taxon>Ecdysozoa</taxon>
        <taxon>Nematoda</taxon>
        <taxon>Chromadorea</taxon>
        <taxon>Rhabditida</taxon>
        <taxon>Tylenchina</taxon>
        <taxon>Panagrolaimomorpha</taxon>
        <taxon>Panagrolaimoidea</taxon>
        <taxon>Panagrolaimidae</taxon>
        <taxon>Panagrolaimus</taxon>
    </lineage>
</organism>
<proteinExistence type="predicted"/>
<dbReference type="WBParaSite" id="PS1159_v2.g4805.t1">
    <property type="protein sequence ID" value="PS1159_v2.g4805.t1"/>
    <property type="gene ID" value="PS1159_v2.g4805"/>
</dbReference>
<accession>A0AC35GGI5</accession>
<protein>
    <submittedName>
        <fullName evidence="2">Uncharacterized protein</fullName>
    </submittedName>
</protein>